<proteinExistence type="predicted"/>
<comment type="caution">
    <text evidence="1">The sequence shown here is derived from an EMBL/GenBank/DDBJ whole genome shotgun (WGS) entry which is preliminary data.</text>
</comment>
<gene>
    <name evidence="1" type="ORF">F7725_016494</name>
</gene>
<evidence type="ECO:0000313" key="2">
    <source>
        <dbReference type="Proteomes" id="UP000518266"/>
    </source>
</evidence>
<accession>A0A7J5Z3Q9</accession>
<keyword evidence="2" id="KW-1185">Reference proteome</keyword>
<name>A0A7J5Z3Q9_DISMA</name>
<feature type="non-terminal residue" evidence="1">
    <location>
        <position position="331"/>
    </location>
</feature>
<organism evidence="1 2">
    <name type="scientific">Dissostichus mawsoni</name>
    <name type="common">Antarctic cod</name>
    <dbReference type="NCBI Taxonomy" id="36200"/>
    <lineage>
        <taxon>Eukaryota</taxon>
        <taxon>Metazoa</taxon>
        <taxon>Chordata</taxon>
        <taxon>Craniata</taxon>
        <taxon>Vertebrata</taxon>
        <taxon>Euteleostomi</taxon>
        <taxon>Actinopterygii</taxon>
        <taxon>Neopterygii</taxon>
        <taxon>Teleostei</taxon>
        <taxon>Neoteleostei</taxon>
        <taxon>Acanthomorphata</taxon>
        <taxon>Eupercaria</taxon>
        <taxon>Perciformes</taxon>
        <taxon>Notothenioidei</taxon>
        <taxon>Nototheniidae</taxon>
        <taxon>Dissostichus</taxon>
    </lineage>
</organism>
<dbReference type="Proteomes" id="UP000518266">
    <property type="component" value="Unassembled WGS sequence"/>
</dbReference>
<protein>
    <submittedName>
        <fullName evidence="1">Uncharacterized protein</fullName>
    </submittedName>
</protein>
<dbReference type="AlphaFoldDB" id="A0A7J5Z3Q9"/>
<sequence length="331" mass="37889">MSRSLNTEDYLTKWVQYPVQNVTLVLLLQPGHNPAVDKPREHRSDPIRRHTLFPTGRRETSPLCRSRSCWSRPASLEDLVVVEMVYLLRQFLPGHNPAVDKPREHRSDPIRRHTLFPTGRVKDLHSAGAGVVGADQPHWWTWWSPATTQLSTNHVSIVQIPSVVTHCSPRAVVKDLDSAGAGVVVADQPNWRTWWWWSWFNCCGRSCLSQRKNPGHNPAVDKPPEHRSDPIRRHTLFPTGRCETSPLCRSRNCWSPPASLEDLVEVELPGHSPAVDKPRDHRSDPICRHKLFPTCRCETPPLCRSRSCWSRPASLEDLVEVELVYLPRQFL</sequence>
<evidence type="ECO:0000313" key="1">
    <source>
        <dbReference type="EMBL" id="KAF3855771.1"/>
    </source>
</evidence>
<dbReference type="EMBL" id="JAAKFY010000006">
    <property type="protein sequence ID" value="KAF3855771.1"/>
    <property type="molecule type" value="Genomic_DNA"/>
</dbReference>
<dbReference type="OrthoDB" id="10669758at2759"/>
<reference evidence="1 2" key="1">
    <citation type="submission" date="2020-03" db="EMBL/GenBank/DDBJ databases">
        <title>Dissostichus mawsoni Genome sequencing and assembly.</title>
        <authorList>
            <person name="Park H."/>
        </authorList>
    </citation>
    <scope>NUCLEOTIDE SEQUENCE [LARGE SCALE GENOMIC DNA]</scope>
    <source>
        <strain evidence="1">DM0001</strain>
        <tissue evidence="1">Muscle</tissue>
    </source>
</reference>